<dbReference type="Proteomes" id="UP001060085">
    <property type="component" value="Linkage Group LG06"/>
</dbReference>
<protein>
    <submittedName>
        <fullName evidence="1">Uncharacterized protein</fullName>
    </submittedName>
</protein>
<sequence>MAAIAGFIMSLFGINTPPVPNIDPVTTYLKFPSNIMQIKMQATMDDIRAFTSSRGDNWNYVEHDPSSKDYQKAPVIEMCQAAKNILHHVIRLNPKGPFSYAPPTIITKGRRKLDSTKRYKSHLEHIQIAHTTMKKSSESGLGLGFGTSSCGKGRPPHVLGGQSRGRSSGWSSGLSSVSIWGGIGFLRRFYEILHGCVHWEGFAPRQCWIDLHDHLIVTTNRGVNGSRQVRYSLYQTRTLIVKHGPRPRPFGYKIYRPRPDPPGSRVGLGIPVPDCSMILRIYSESEHMQDTIVIGHFADREHFITVIFSLKFTFFL</sequence>
<organism evidence="1 2">
    <name type="scientific">Catharanthus roseus</name>
    <name type="common">Madagascar periwinkle</name>
    <name type="synonym">Vinca rosea</name>
    <dbReference type="NCBI Taxonomy" id="4058"/>
    <lineage>
        <taxon>Eukaryota</taxon>
        <taxon>Viridiplantae</taxon>
        <taxon>Streptophyta</taxon>
        <taxon>Embryophyta</taxon>
        <taxon>Tracheophyta</taxon>
        <taxon>Spermatophyta</taxon>
        <taxon>Magnoliopsida</taxon>
        <taxon>eudicotyledons</taxon>
        <taxon>Gunneridae</taxon>
        <taxon>Pentapetalae</taxon>
        <taxon>asterids</taxon>
        <taxon>lamiids</taxon>
        <taxon>Gentianales</taxon>
        <taxon>Apocynaceae</taxon>
        <taxon>Rauvolfioideae</taxon>
        <taxon>Vinceae</taxon>
        <taxon>Catharanthinae</taxon>
        <taxon>Catharanthus</taxon>
    </lineage>
</organism>
<reference evidence="2" key="1">
    <citation type="journal article" date="2023" name="Nat. Plants">
        <title>Single-cell RNA sequencing provides a high-resolution roadmap for understanding the multicellular compartmentation of specialized metabolism.</title>
        <authorList>
            <person name="Sun S."/>
            <person name="Shen X."/>
            <person name="Li Y."/>
            <person name="Li Y."/>
            <person name="Wang S."/>
            <person name="Li R."/>
            <person name="Zhang H."/>
            <person name="Shen G."/>
            <person name="Guo B."/>
            <person name="Wei J."/>
            <person name="Xu J."/>
            <person name="St-Pierre B."/>
            <person name="Chen S."/>
            <person name="Sun C."/>
        </authorList>
    </citation>
    <scope>NUCLEOTIDE SEQUENCE [LARGE SCALE GENOMIC DNA]</scope>
</reference>
<evidence type="ECO:0000313" key="1">
    <source>
        <dbReference type="EMBL" id="KAI5659122.1"/>
    </source>
</evidence>
<accession>A0ACC0AFA9</accession>
<comment type="caution">
    <text evidence="1">The sequence shown here is derived from an EMBL/GenBank/DDBJ whole genome shotgun (WGS) entry which is preliminary data.</text>
</comment>
<proteinExistence type="predicted"/>
<evidence type="ECO:0000313" key="2">
    <source>
        <dbReference type="Proteomes" id="UP001060085"/>
    </source>
</evidence>
<name>A0ACC0AFA9_CATRO</name>
<gene>
    <name evidence="1" type="ORF">M9H77_27915</name>
</gene>
<keyword evidence="2" id="KW-1185">Reference proteome</keyword>
<dbReference type="EMBL" id="CM044706">
    <property type="protein sequence ID" value="KAI5659122.1"/>
    <property type="molecule type" value="Genomic_DNA"/>
</dbReference>